<feature type="transmembrane region" description="Helical" evidence="1">
    <location>
        <begin position="88"/>
        <end position="112"/>
    </location>
</feature>
<feature type="transmembrane region" description="Helical" evidence="1">
    <location>
        <begin position="55"/>
        <end position="76"/>
    </location>
</feature>
<gene>
    <name evidence="2" type="ORF">IRI77_08570</name>
</gene>
<name>A0A7S7SND3_PALFE</name>
<protein>
    <submittedName>
        <fullName evidence="2">Uncharacterized protein</fullName>
    </submittedName>
</protein>
<proteinExistence type="predicted"/>
<dbReference type="KEGG" id="pfer:IRI77_08570"/>
<sequence>MSYIEYVTSGDPANDVLPELARTNQFSMEDLQQNRAGRISDAQWMRLLFRSLRPVRYTGGALLGWLFCCFIVKALVPDIILTIASYVGAKGIGIIFGGATLACVGAFLVSLFSSARTMSLLVFDLRDGKAVCLEGRVRHSREEEEGLGMARFHGENHTKHCYVVKDDYFEVDEDAFKALPDGLVARVYHTPRSKLLLSIEPR</sequence>
<keyword evidence="1" id="KW-0812">Transmembrane</keyword>
<organism evidence="2 3">
    <name type="scientific">Paludibaculum fermentans</name>
    <dbReference type="NCBI Taxonomy" id="1473598"/>
    <lineage>
        <taxon>Bacteria</taxon>
        <taxon>Pseudomonadati</taxon>
        <taxon>Acidobacteriota</taxon>
        <taxon>Terriglobia</taxon>
        <taxon>Bryobacterales</taxon>
        <taxon>Bryobacteraceae</taxon>
        <taxon>Paludibaculum</taxon>
    </lineage>
</organism>
<keyword evidence="3" id="KW-1185">Reference proteome</keyword>
<keyword evidence="1" id="KW-0472">Membrane</keyword>
<dbReference type="AlphaFoldDB" id="A0A7S7SND3"/>
<evidence type="ECO:0000313" key="2">
    <source>
        <dbReference type="EMBL" id="QOY89995.1"/>
    </source>
</evidence>
<dbReference type="Proteomes" id="UP000593892">
    <property type="component" value="Chromosome"/>
</dbReference>
<evidence type="ECO:0000313" key="3">
    <source>
        <dbReference type="Proteomes" id="UP000593892"/>
    </source>
</evidence>
<evidence type="ECO:0000256" key="1">
    <source>
        <dbReference type="SAM" id="Phobius"/>
    </source>
</evidence>
<dbReference type="RefSeq" id="WP_194451658.1">
    <property type="nucleotide sequence ID" value="NZ_CP063849.1"/>
</dbReference>
<keyword evidence="1" id="KW-1133">Transmembrane helix</keyword>
<accession>A0A7S7SND3</accession>
<reference evidence="2 3" key="1">
    <citation type="submission" date="2020-10" db="EMBL/GenBank/DDBJ databases">
        <title>Complete genome sequence of Paludibaculum fermentans P105T, a facultatively anaerobic acidobacterium capable of dissimilatory Fe(III) reduction.</title>
        <authorList>
            <person name="Dedysh S.N."/>
            <person name="Beletsky A.V."/>
            <person name="Kulichevskaya I.S."/>
            <person name="Mardanov A.V."/>
            <person name="Ravin N.V."/>
        </authorList>
    </citation>
    <scope>NUCLEOTIDE SEQUENCE [LARGE SCALE GENOMIC DNA]</scope>
    <source>
        <strain evidence="2 3">P105</strain>
    </source>
</reference>
<dbReference type="EMBL" id="CP063849">
    <property type="protein sequence ID" value="QOY89995.1"/>
    <property type="molecule type" value="Genomic_DNA"/>
</dbReference>